<feature type="domain" description="14-3-3" evidence="3">
    <location>
        <begin position="4"/>
        <end position="280"/>
    </location>
</feature>
<evidence type="ECO:0000256" key="1">
    <source>
        <dbReference type="ARBA" id="ARBA00006141"/>
    </source>
</evidence>
<protein>
    <recommendedName>
        <fullName evidence="3">14-3-3 domain-containing protein</fullName>
    </recommendedName>
</protein>
<evidence type="ECO:0000313" key="5">
    <source>
        <dbReference type="Proteomes" id="UP001434883"/>
    </source>
</evidence>
<organism evidence="4 5">
    <name type="scientific">Xenoophorus captivus</name>
    <dbReference type="NCBI Taxonomy" id="1517983"/>
    <lineage>
        <taxon>Eukaryota</taxon>
        <taxon>Metazoa</taxon>
        <taxon>Chordata</taxon>
        <taxon>Craniata</taxon>
        <taxon>Vertebrata</taxon>
        <taxon>Euteleostomi</taxon>
        <taxon>Actinopterygii</taxon>
        <taxon>Neopterygii</taxon>
        <taxon>Teleostei</taxon>
        <taxon>Neoteleostei</taxon>
        <taxon>Acanthomorphata</taxon>
        <taxon>Ovalentaria</taxon>
        <taxon>Atherinomorphae</taxon>
        <taxon>Cyprinodontiformes</taxon>
        <taxon>Goodeidae</taxon>
        <taxon>Xenoophorus</taxon>
    </lineage>
</organism>
<reference evidence="4 5" key="1">
    <citation type="submission" date="2021-06" db="EMBL/GenBank/DDBJ databases">
        <authorList>
            <person name="Palmer J.M."/>
        </authorList>
    </citation>
    <scope>NUCLEOTIDE SEQUENCE [LARGE SCALE GENOMIC DNA]</scope>
    <source>
        <strain evidence="4 5">XC_2019</strain>
        <tissue evidence="4">Muscle</tissue>
    </source>
</reference>
<name>A0ABV0RNY7_9TELE</name>
<dbReference type="InterPro" id="IPR000308">
    <property type="entry name" value="14-3-3"/>
</dbReference>
<evidence type="ECO:0000259" key="3">
    <source>
        <dbReference type="SMART" id="SM00101"/>
    </source>
</evidence>
<dbReference type="PROSITE" id="PS00796">
    <property type="entry name" value="1433_1"/>
    <property type="match status" value="1"/>
</dbReference>
<keyword evidence="5" id="KW-1185">Reference proteome</keyword>
<comment type="caution">
    <text evidence="4">The sequence shown here is derived from an EMBL/GenBank/DDBJ whole genome shotgun (WGS) entry which is preliminary data.</text>
</comment>
<dbReference type="Pfam" id="PF00244">
    <property type="entry name" value="14-3-3"/>
    <property type="match status" value="2"/>
</dbReference>
<sequence length="310" mass="34711">MADKGEMVQKAKLAEQAERYDDMAAAMKAVTEEGSELNNEERNLLSVAYKNVVGARRSSWRVVSSMEQKSDSTKTALAKEYREKIEKELNDICKEVLDLLDKHLIPKATPADSKVFYLKMKGDYYRYLAEVATGEDKESKQSTTLCSAHAVMLPDFLPFEYVHPHPTNLSLYEAIINSSQEAYQKALDISIKEMPPTHPIRLGLALNFSVFYYEIVNSPDKACQLAKSVRISAPAFDEAIAMLDTLNSDSYKDSTLIMQLLRDNLTVSDFMLPCSVLHLEPLTLKPPTSVYFIGILCARSTKSSPCIQAS</sequence>
<accession>A0ABV0RNY7</accession>
<dbReference type="EMBL" id="JAHRIN010052034">
    <property type="protein sequence ID" value="MEQ2209905.1"/>
    <property type="molecule type" value="Genomic_DNA"/>
</dbReference>
<dbReference type="SUPFAM" id="SSF48445">
    <property type="entry name" value="14-3-3 protein"/>
    <property type="match status" value="1"/>
</dbReference>
<dbReference type="InterPro" id="IPR023409">
    <property type="entry name" value="14-3-3_CS"/>
</dbReference>
<dbReference type="InterPro" id="IPR023410">
    <property type="entry name" value="14-3-3_domain"/>
</dbReference>
<comment type="similarity">
    <text evidence="1">Belongs to the 14-3-3 family.</text>
</comment>
<dbReference type="Proteomes" id="UP001434883">
    <property type="component" value="Unassembled WGS sequence"/>
</dbReference>
<dbReference type="SMART" id="SM00101">
    <property type="entry name" value="14_3_3"/>
    <property type="match status" value="1"/>
</dbReference>
<dbReference type="PANTHER" id="PTHR18860">
    <property type="entry name" value="14-3-3 PROTEIN"/>
    <property type="match status" value="1"/>
</dbReference>
<dbReference type="PRINTS" id="PR00305">
    <property type="entry name" value="1433ZETA"/>
</dbReference>
<dbReference type="Gene3D" id="1.20.190.20">
    <property type="entry name" value="14-3-3 domain"/>
    <property type="match status" value="1"/>
</dbReference>
<evidence type="ECO:0000313" key="4">
    <source>
        <dbReference type="EMBL" id="MEQ2209905.1"/>
    </source>
</evidence>
<evidence type="ECO:0000256" key="2">
    <source>
        <dbReference type="ARBA" id="ARBA00011625"/>
    </source>
</evidence>
<comment type="subunit">
    <text evidence="2">Homodimer, and heterodimer with other family members.</text>
</comment>
<dbReference type="InterPro" id="IPR036815">
    <property type="entry name" value="14-3-3_dom_sf"/>
</dbReference>
<proteinExistence type="inferred from homology"/>
<gene>
    <name evidence="4" type="ORF">XENOCAPTIV_005705</name>
</gene>